<feature type="compositionally biased region" description="Polar residues" evidence="7">
    <location>
        <begin position="160"/>
        <end position="172"/>
    </location>
</feature>
<evidence type="ECO:0000256" key="6">
    <source>
        <dbReference type="PROSITE-ProRule" id="PRU00047"/>
    </source>
</evidence>
<feature type="compositionally biased region" description="Basic and acidic residues" evidence="7">
    <location>
        <begin position="498"/>
        <end position="511"/>
    </location>
</feature>
<dbReference type="SUPFAM" id="SSF57903">
    <property type="entry name" value="FYVE/PHD zinc finger"/>
    <property type="match status" value="1"/>
</dbReference>
<comment type="caution">
    <text evidence="9">The sequence shown here is derived from an EMBL/GenBank/DDBJ whole genome shotgun (WGS) entry which is preliminary data.</text>
</comment>
<evidence type="ECO:0000256" key="1">
    <source>
        <dbReference type="ARBA" id="ARBA00022723"/>
    </source>
</evidence>
<evidence type="ECO:0000256" key="3">
    <source>
        <dbReference type="ARBA" id="ARBA00022833"/>
    </source>
</evidence>
<organism evidence="9 10">
    <name type="scientific">Rhynchospora tenuis</name>
    <dbReference type="NCBI Taxonomy" id="198213"/>
    <lineage>
        <taxon>Eukaryota</taxon>
        <taxon>Viridiplantae</taxon>
        <taxon>Streptophyta</taxon>
        <taxon>Embryophyta</taxon>
        <taxon>Tracheophyta</taxon>
        <taxon>Spermatophyta</taxon>
        <taxon>Magnoliopsida</taxon>
        <taxon>Liliopsida</taxon>
        <taxon>Poales</taxon>
        <taxon>Cyperaceae</taxon>
        <taxon>Cyperoideae</taxon>
        <taxon>Rhynchosporeae</taxon>
        <taxon>Rhynchospora</taxon>
    </lineage>
</organism>
<dbReference type="Proteomes" id="UP001210211">
    <property type="component" value="Unassembled WGS sequence"/>
</dbReference>
<name>A0AAD5ZCE2_9POAL</name>
<feature type="compositionally biased region" description="Basic and acidic residues" evidence="7">
    <location>
        <begin position="287"/>
        <end position="315"/>
    </location>
</feature>
<feature type="compositionally biased region" description="Polar residues" evidence="7">
    <location>
        <begin position="482"/>
        <end position="497"/>
    </location>
</feature>
<dbReference type="InterPro" id="IPR056280">
    <property type="entry name" value="AIPP2-like_SPOC"/>
</dbReference>
<dbReference type="PROSITE" id="PS50158">
    <property type="entry name" value="ZF_CCHC"/>
    <property type="match status" value="1"/>
</dbReference>
<keyword evidence="4" id="KW-0805">Transcription regulation</keyword>
<dbReference type="GO" id="GO:0003676">
    <property type="term" value="F:nucleic acid binding"/>
    <property type="evidence" value="ECO:0007669"/>
    <property type="project" value="InterPro"/>
</dbReference>
<feature type="compositionally biased region" description="Polar residues" evidence="7">
    <location>
        <begin position="456"/>
        <end position="472"/>
    </location>
</feature>
<dbReference type="AlphaFoldDB" id="A0AAD5ZCE2"/>
<protein>
    <recommendedName>
        <fullName evidence="8">CCHC-type domain-containing protein</fullName>
    </recommendedName>
</protein>
<keyword evidence="3" id="KW-0862">Zinc</keyword>
<dbReference type="InterPro" id="IPR013083">
    <property type="entry name" value="Znf_RING/FYVE/PHD"/>
</dbReference>
<feature type="region of interest" description="Disordered" evidence="7">
    <location>
        <begin position="156"/>
        <end position="231"/>
    </location>
</feature>
<dbReference type="Pfam" id="PF23121">
    <property type="entry name" value="SPOC_AIPP2"/>
    <property type="match status" value="1"/>
</dbReference>
<dbReference type="EMBL" id="JAMRDG010000002">
    <property type="protein sequence ID" value="KAJ3690940.1"/>
    <property type="molecule type" value="Genomic_DNA"/>
</dbReference>
<accession>A0AAD5ZCE2</accession>
<feature type="compositionally biased region" description="Basic and acidic residues" evidence="7">
    <location>
        <begin position="182"/>
        <end position="206"/>
    </location>
</feature>
<feature type="compositionally biased region" description="Basic and acidic residues" evidence="7">
    <location>
        <begin position="325"/>
        <end position="345"/>
    </location>
</feature>
<evidence type="ECO:0000256" key="4">
    <source>
        <dbReference type="ARBA" id="ARBA00023015"/>
    </source>
</evidence>
<feature type="compositionally biased region" description="Basic and acidic residues" evidence="7">
    <location>
        <begin position="996"/>
        <end position="1006"/>
    </location>
</feature>
<dbReference type="PANTHER" id="PTHR33304:SF61">
    <property type="entry name" value="RING_FYVE_PHD ZINC FINGER SUPERFAMILY PROTEIN"/>
    <property type="match status" value="1"/>
</dbReference>
<feature type="compositionally biased region" description="Basic and acidic residues" evidence="7">
    <location>
        <begin position="352"/>
        <end position="405"/>
    </location>
</feature>
<evidence type="ECO:0000256" key="2">
    <source>
        <dbReference type="ARBA" id="ARBA00022771"/>
    </source>
</evidence>
<feature type="region of interest" description="Disordered" evidence="7">
    <location>
        <begin position="1124"/>
        <end position="1190"/>
    </location>
</feature>
<feature type="compositionally biased region" description="Acidic residues" evidence="7">
    <location>
        <begin position="900"/>
        <end position="910"/>
    </location>
</feature>
<feature type="region of interest" description="Disordered" evidence="7">
    <location>
        <begin position="879"/>
        <end position="913"/>
    </location>
</feature>
<dbReference type="InterPro" id="IPR011011">
    <property type="entry name" value="Znf_FYVE_PHD"/>
</dbReference>
<dbReference type="PANTHER" id="PTHR33304">
    <property type="match status" value="1"/>
</dbReference>
<feature type="region of interest" description="Disordered" evidence="7">
    <location>
        <begin position="994"/>
        <end position="1081"/>
    </location>
</feature>
<dbReference type="GO" id="GO:0140566">
    <property type="term" value="F:histone reader activity"/>
    <property type="evidence" value="ECO:0007669"/>
    <property type="project" value="InterPro"/>
</dbReference>
<keyword evidence="1" id="KW-0479">Metal-binding</keyword>
<feature type="region of interest" description="Disordered" evidence="7">
    <location>
        <begin position="287"/>
        <end position="581"/>
    </location>
</feature>
<evidence type="ECO:0000259" key="8">
    <source>
        <dbReference type="PROSITE" id="PS50158"/>
    </source>
</evidence>
<proteinExistence type="predicted"/>
<evidence type="ECO:0000313" key="10">
    <source>
        <dbReference type="Proteomes" id="UP001210211"/>
    </source>
</evidence>
<evidence type="ECO:0000256" key="5">
    <source>
        <dbReference type="ARBA" id="ARBA00023163"/>
    </source>
</evidence>
<dbReference type="InterPro" id="IPR049914">
    <property type="entry name" value="PHD1-3/5-6"/>
</dbReference>
<feature type="compositionally biased region" description="Polar residues" evidence="7">
    <location>
        <begin position="406"/>
        <end position="417"/>
    </location>
</feature>
<reference evidence="9 10" key="1">
    <citation type="journal article" date="2022" name="Cell">
        <title>Repeat-based holocentromeres influence genome architecture and karyotype evolution.</title>
        <authorList>
            <person name="Hofstatter P.G."/>
            <person name="Thangavel G."/>
            <person name="Lux T."/>
            <person name="Neumann P."/>
            <person name="Vondrak T."/>
            <person name="Novak P."/>
            <person name="Zhang M."/>
            <person name="Costa L."/>
            <person name="Castellani M."/>
            <person name="Scott A."/>
            <person name="Toegelov H."/>
            <person name="Fuchs J."/>
            <person name="Mata-Sucre Y."/>
            <person name="Dias Y."/>
            <person name="Vanzela A.L.L."/>
            <person name="Huettel B."/>
            <person name="Almeida C.C.S."/>
            <person name="Simkova H."/>
            <person name="Souza G."/>
            <person name="Pedrosa-Harand A."/>
            <person name="Macas J."/>
            <person name="Mayer K.F.X."/>
            <person name="Houben A."/>
            <person name="Marques A."/>
        </authorList>
    </citation>
    <scope>NUCLEOTIDE SEQUENCE [LARGE SCALE GENOMIC DNA]</scope>
    <source>
        <strain evidence="9">RhyTen1mFocal</strain>
    </source>
</reference>
<evidence type="ECO:0000256" key="7">
    <source>
        <dbReference type="SAM" id="MobiDB-lite"/>
    </source>
</evidence>
<feature type="compositionally biased region" description="Low complexity" evidence="7">
    <location>
        <begin position="512"/>
        <end position="524"/>
    </location>
</feature>
<dbReference type="Gene3D" id="3.30.40.10">
    <property type="entry name" value="Zinc/RING finger domain, C3HC4 (zinc finger)"/>
    <property type="match status" value="1"/>
</dbReference>
<dbReference type="GO" id="GO:0008270">
    <property type="term" value="F:zinc ion binding"/>
    <property type="evidence" value="ECO:0007669"/>
    <property type="project" value="UniProtKB-KW"/>
</dbReference>
<keyword evidence="10" id="KW-1185">Reference proteome</keyword>
<keyword evidence="2 6" id="KW-0863">Zinc-finger</keyword>
<feature type="region of interest" description="Disordered" evidence="7">
    <location>
        <begin position="1213"/>
        <end position="1241"/>
    </location>
</feature>
<feature type="domain" description="CCHC-type" evidence="8">
    <location>
        <begin position="607"/>
        <end position="623"/>
    </location>
</feature>
<keyword evidence="5" id="KW-0804">Transcription</keyword>
<dbReference type="GO" id="GO:0034244">
    <property type="term" value="P:negative regulation of transcription elongation by RNA polymerase II"/>
    <property type="evidence" value="ECO:0007669"/>
    <property type="project" value="InterPro"/>
</dbReference>
<dbReference type="InterPro" id="IPR001878">
    <property type="entry name" value="Znf_CCHC"/>
</dbReference>
<sequence length="1241" mass="138038">MMIGRRERELKTLYDSTEELSHPKITPVLEGVYRIQGPIDESDFEQKEPELVDSLSNKKLPSESDIHKFEKGICNVCSTPCFSCSHLKNQPPFCSESKPKPRQVIKEEDISPSLCQMGEDNVSGCDLKRDMEVEIIEGKVREESCKDVKGESGSRLAKSSLVSNKNEENMTLDTVLEDGDEADKMTIKQEKEATKVDMADETRENGKNPSSSVDEKEKTTESESSEEVEDDVKVCDICGDVGQEDMLAFCTRCSDGAEHTYCMRVMRKKLPEGEWLCEECEVEVQAEKQKEKQKAVAKYDERNEKKTDDKVSEKKPPRRLNSYFQRKEENQEELKKLEPATEKKVGPKLISKKKESKPEPADPKKTESVDLKKKQPAETKKLETSNTKKFEPNDSNKMELVDTKRNSSVPTCENSVFDSDLDKGKSGTSAPRGLLSKSTSFKAPSSKVPKVKQITEVPQNPKTSKDPVSNNILRKEPDRIISKSSSFKNPNQSATTETLKKPPPKEPKDKNFLNNTSNINSNNSKGTSILGRPSIGILSSPKIDSSGTAISQGLDNGLPTGRNEIKKPNIPKPSGSLLPRPDDISTCSLLDSILQKNVPLATPRTPRCQRCNEMGHAIQSCPKDPTRMSALKPLSERNAKEGVVKRPKFMDQKELENPTPRIDQSNSLKIDPTKFCSLVPVVFDQLKSTIIPEVDSIWQGGFELVREGKPPDIYDGFQAHFSSCVSSKVPEIVKGFPLQVQLEEVPRQKTWPVQFREEGPTESNIAIYFFARDRESYENCYIKLVESMHKNDLALRGKFDAAELLIFSSNLLPEYSRRWNKLYYLWGIFKGSTANISKVGPVLTSPQDLNHCNNKESKLSSKSTIEKCLKDKPDVKEADSESKKLAKPVSVSPPLVDLNSCEDTEPEPEPEEKQIEMVDCNDTKKAVSTIENENWVGTTRERFCEKPTDQAVKSCDNSIAEGTSCVRSSYAESLKAPSSVPEYLLLGSSNSPCFTEGDKPSVDMRASRKRSSSMEPASSPNWGVIDAEKQHKKAKTDNGDLNFPFRRNHVEPMEECLDRKDKTELETLPPQSSKGDDFLFPGLVSQNQRNFSTINLADETMVPQNLCLESPPRETSTPDLELALGDTKRSPKKGPMLPFLSPPKVNVQGDGSNSRAVKVLDDGSNSRAAKKGPMLPFLSPPKVNVQGDGSNNRAVKVLDETASLSLSLGFSNALSDKTGEVGPDKSSGNRDLFLFGQSRDS</sequence>
<gene>
    <name evidence="9" type="ORF">LUZ61_020104</name>
</gene>
<feature type="compositionally biased region" description="Basic and acidic residues" evidence="7">
    <location>
        <begin position="1048"/>
        <end position="1065"/>
    </location>
</feature>
<evidence type="ECO:0000313" key="9">
    <source>
        <dbReference type="EMBL" id="KAJ3690940.1"/>
    </source>
</evidence>
<feature type="compositionally biased region" description="Polar residues" evidence="7">
    <location>
        <begin position="542"/>
        <end position="554"/>
    </location>
</feature>